<dbReference type="EMBL" id="CM047740">
    <property type="protein sequence ID" value="KAJ0040840.1"/>
    <property type="molecule type" value="Genomic_DNA"/>
</dbReference>
<name>A0ACC0YT26_9ROSI</name>
<comment type="caution">
    <text evidence="1">The sequence shown here is derived from an EMBL/GenBank/DDBJ whole genome shotgun (WGS) entry which is preliminary data.</text>
</comment>
<protein>
    <submittedName>
        <fullName evidence="1">Uncharacterized protein</fullName>
    </submittedName>
</protein>
<keyword evidence="2" id="KW-1185">Reference proteome</keyword>
<reference evidence="2" key="1">
    <citation type="journal article" date="2023" name="G3 (Bethesda)">
        <title>Genome assembly and association tests identify interacting loci associated with vigor, precocity, and sex in interspecific pistachio rootstocks.</title>
        <authorList>
            <person name="Palmer W."/>
            <person name="Jacygrad E."/>
            <person name="Sagayaradj S."/>
            <person name="Cavanaugh K."/>
            <person name="Han R."/>
            <person name="Bertier L."/>
            <person name="Beede B."/>
            <person name="Kafkas S."/>
            <person name="Golino D."/>
            <person name="Preece J."/>
            <person name="Michelmore R."/>
        </authorList>
    </citation>
    <scope>NUCLEOTIDE SEQUENCE [LARGE SCALE GENOMIC DNA]</scope>
</reference>
<evidence type="ECO:0000313" key="2">
    <source>
        <dbReference type="Proteomes" id="UP001163603"/>
    </source>
</evidence>
<sequence length="45" mass="5201">MHQPGIEPGSVPWQGTILPLDHWCFTGCLFSDKYSYSNKIELKIY</sequence>
<proteinExistence type="predicted"/>
<gene>
    <name evidence="1" type="ORF">Pint_26968</name>
</gene>
<accession>A0ACC0YT26</accession>
<organism evidence="1 2">
    <name type="scientific">Pistacia integerrima</name>
    <dbReference type="NCBI Taxonomy" id="434235"/>
    <lineage>
        <taxon>Eukaryota</taxon>
        <taxon>Viridiplantae</taxon>
        <taxon>Streptophyta</taxon>
        <taxon>Embryophyta</taxon>
        <taxon>Tracheophyta</taxon>
        <taxon>Spermatophyta</taxon>
        <taxon>Magnoliopsida</taxon>
        <taxon>eudicotyledons</taxon>
        <taxon>Gunneridae</taxon>
        <taxon>Pentapetalae</taxon>
        <taxon>rosids</taxon>
        <taxon>malvids</taxon>
        <taxon>Sapindales</taxon>
        <taxon>Anacardiaceae</taxon>
        <taxon>Pistacia</taxon>
    </lineage>
</organism>
<evidence type="ECO:0000313" key="1">
    <source>
        <dbReference type="EMBL" id="KAJ0040840.1"/>
    </source>
</evidence>
<dbReference type="Proteomes" id="UP001163603">
    <property type="component" value="Chromosome 5"/>
</dbReference>